<feature type="compositionally biased region" description="Low complexity" evidence="3">
    <location>
        <begin position="36"/>
        <end position="51"/>
    </location>
</feature>
<evidence type="ECO:0000256" key="2">
    <source>
        <dbReference type="ARBA" id="ARBA00023002"/>
    </source>
</evidence>
<sequence>MASADSVEHTTTVTTVTTSANSVTDTPSATSTDLVTDTPSTTLPRTTSMTSTSEAKQITVIELVGSGGMDKLQIKQKPYPVMKDDDVIIRVRFAGLNFADLMRRQGIYSPAPKTPYVPGFEASGIVEAVGTNVKNFSVDDRVMVFAGDGLWKDVICVNYNSCVKMPENMSFEDAAALLVNYITAYHILFEFGNLRENKSVLVHMAAGGVGIAAIQLCKTVSNVTVYGTASAAKHDIIKEIGCTHPIDYRTQNYVEEVKKLAPSGVDIIMDPLNGADSVHGFHLLRPFGRIIYYGAANVAAGGENRSLLTAMKTWFKCFSTNSFDIMQTNKAICGYHLGYLLKNEKEITDLARTAIENLLRLYKEGLIKPKIDQIFSFSNVGEAMHRMHSRQNIGKILLTPDEAFKNDANVGIKAMPATTVPEEHKSE</sequence>
<evidence type="ECO:0000256" key="1">
    <source>
        <dbReference type="ARBA" id="ARBA00010371"/>
    </source>
</evidence>
<dbReference type="Proteomes" id="UP000677228">
    <property type="component" value="Unassembled WGS sequence"/>
</dbReference>
<dbReference type="SUPFAM" id="SSF50129">
    <property type="entry name" value="GroES-like"/>
    <property type="match status" value="1"/>
</dbReference>
<dbReference type="OrthoDB" id="203908at2759"/>
<feature type="domain" description="Enoyl reductase (ER)" evidence="4">
    <location>
        <begin position="67"/>
        <end position="398"/>
    </location>
</feature>
<dbReference type="InterPro" id="IPR002364">
    <property type="entry name" value="Quin_OxRdtase/zeta-crystal_CS"/>
</dbReference>
<dbReference type="EMBL" id="CAJNOQ010003844">
    <property type="protein sequence ID" value="CAF1032331.1"/>
    <property type="molecule type" value="Genomic_DNA"/>
</dbReference>
<dbReference type="EMBL" id="CAJOBC010003844">
    <property type="protein sequence ID" value="CAF3803082.1"/>
    <property type="molecule type" value="Genomic_DNA"/>
</dbReference>
<dbReference type="PROSITE" id="PS01162">
    <property type="entry name" value="QOR_ZETA_CRYSTAL"/>
    <property type="match status" value="1"/>
</dbReference>
<dbReference type="PANTHER" id="PTHR44054">
    <property type="entry name" value="SYNAPTIC VESICLE MEMBRANE PROTEIN VAT-1 HOMOLOG-LIKE"/>
    <property type="match status" value="1"/>
</dbReference>
<dbReference type="GO" id="GO:0016491">
    <property type="term" value="F:oxidoreductase activity"/>
    <property type="evidence" value="ECO:0007669"/>
    <property type="project" value="UniProtKB-KW"/>
</dbReference>
<evidence type="ECO:0000313" key="8">
    <source>
        <dbReference type="EMBL" id="CAF3861530.1"/>
    </source>
</evidence>
<name>A0A814J5S6_9BILA</name>
<dbReference type="EMBL" id="CAJOBA010009874">
    <property type="protein sequence ID" value="CAF3861530.1"/>
    <property type="molecule type" value="Genomic_DNA"/>
</dbReference>
<dbReference type="InterPro" id="IPR013154">
    <property type="entry name" value="ADH-like_N"/>
</dbReference>
<evidence type="ECO:0000259" key="4">
    <source>
        <dbReference type="SMART" id="SM00829"/>
    </source>
</evidence>
<organism evidence="5 9">
    <name type="scientific">Didymodactylos carnosus</name>
    <dbReference type="NCBI Taxonomy" id="1234261"/>
    <lineage>
        <taxon>Eukaryota</taxon>
        <taxon>Metazoa</taxon>
        <taxon>Spiralia</taxon>
        <taxon>Gnathifera</taxon>
        <taxon>Rotifera</taxon>
        <taxon>Eurotatoria</taxon>
        <taxon>Bdelloidea</taxon>
        <taxon>Philodinida</taxon>
        <taxon>Philodinidae</taxon>
        <taxon>Didymodactylos</taxon>
    </lineage>
</organism>
<dbReference type="PANTHER" id="PTHR44054:SF1">
    <property type="entry name" value="SYNAPTIC VESICLE MEMBRANE PROTEIN VAT-1 HOMOLOG"/>
    <property type="match status" value="1"/>
</dbReference>
<dbReference type="Pfam" id="PF13602">
    <property type="entry name" value="ADH_zinc_N_2"/>
    <property type="match status" value="1"/>
</dbReference>
<evidence type="ECO:0000256" key="3">
    <source>
        <dbReference type="SAM" id="MobiDB-lite"/>
    </source>
</evidence>
<evidence type="ECO:0000313" key="5">
    <source>
        <dbReference type="EMBL" id="CAF1032331.1"/>
    </source>
</evidence>
<dbReference type="SUPFAM" id="SSF51735">
    <property type="entry name" value="NAD(P)-binding Rossmann-fold domains"/>
    <property type="match status" value="1"/>
</dbReference>
<dbReference type="AlphaFoldDB" id="A0A814J5S6"/>
<comment type="similarity">
    <text evidence="1">Belongs to the zinc-containing alcohol dehydrogenase family. Quinone oxidoreductase subfamily.</text>
</comment>
<dbReference type="InterPro" id="IPR036291">
    <property type="entry name" value="NAD(P)-bd_dom_sf"/>
</dbReference>
<reference evidence="5" key="1">
    <citation type="submission" date="2021-02" db="EMBL/GenBank/DDBJ databases">
        <authorList>
            <person name="Nowell W R."/>
        </authorList>
    </citation>
    <scope>NUCLEOTIDE SEQUENCE</scope>
</reference>
<dbReference type="Proteomes" id="UP000663829">
    <property type="component" value="Unassembled WGS sequence"/>
</dbReference>
<dbReference type="InterPro" id="IPR011032">
    <property type="entry name" value="GroES-like_sf"/>
</dbReference>
<evidence type="ECO:0000313" key="9">
    <source>
        <dbReference type="Proteomes" id="UP000663829"/>
    </source>
</evidence>
<dbReference type="CDD" id="cd08275">
    <property type="entry name" value="MDR3"/>
    <property type="match status" value="1"/>
</dbReference>
<accession>A0A814J5S6</accession>
<dbReference type="Gene3D" id="3.90.180.10">
    <property type="entry name" value="Medium-chain alcohol dehydrogenases, catalytic domain"/>
    <property type="match status" value="1"/>
</dbReference>
<dbReference type="InterPro" id="IPR052100">
    <property type="entry name" value="SV-ATPase_mito-regulator"/>
</dbReference>
<keyword evidence="2" id="KW-0560">Oxidoreductase</keyword>
<dbReference type="Proteomes" id="UP000681722">
    <property type="component" value="Unassembled WGS sequence"/>
</dbReference>
<dbReference type="Pfam" id="PF08240">
    <property type="entry name" value="ADH_N"/>
    <property type="match status" value="1"/>
</dbReference>
<dbReference type="Gene3D" id="3.40.50.720">
    <property type="entry name" value="NAD(P)-binding Rossmann-like Domain"/>
    <property type="match status" value="1"/>
</dbReference>
<evidence type="ECO:0000313" key="7">
    <source>
        <dbReference type="EMBL" id="CAF3803082.1"/>
    </source>
</evidence>
<dbReference type="InterPro" id="IPR020843">
    <property type="entry name" value="ER"/>
</dbReference>
<dbReference type="Proteomes" id="UP000682733">
    <property type="component" value="Unassembled WGS sequence"/>
</dbReference>
<feature type="region of interest" description="Disordered" evidence="3">
    <location>
        <begin position="18"/>
        <end position="51"/>
    </location>
</feature>
<dbReference type="EMBL" id="CAJNOK010009855">
    <property type="protein sequence ID" value="CAF1100069.1"/>
    <property type="molecule type" value="Genomic_DNA"/>
</dbReference>
<dbReference type="SMART" id="SM00829">
    <property type="entry name" value="PKS_ER"/>
    <property type="match status" value="1"/>
</dbReference>
<dbReference type="GO" id="GO:0008270">
    <property type="term" value="F:zinc ion binding"/>
    <property type="evidence" value="ECO:0007669"/>
    <property type="project" value="InterPro"/>
</dbReference>
<evidence type="ECO:0000313" key="6">
    <source>
        <dbReference type="EMBL" id="CAF1100069.1"/>
    </source>
</evidence>
<proteinExistence type="inferred from homology"/>
<comment type="caution">
    <text evidence="5">The sequence shown here is derived from an EMBL/GenBank/DDBJ whole genome shotgun (WGS) entry which is preliminary data.</text>
</comment>
<gene>
    <name evidence="5" type="ORF">GPM918_LOCUS15343</name>
    <name evidence="6" type="ORF">OVA965_LOCUS19249</name>
    <name evidence="7" type="ORF">SRO942_LOCUS15343</name>
    <name evidence="8" type="ORF">TMI583_LOCUS19262</name>
</gene>
<protein>
    <recommendedName>
        <fullName evidence="4">Enoyl reductase (ER) domain-containing protein</fullName>
    </recommendedName>
</protein>
<keyword evidence="9" id="KW-1185">Reference proteome</keyword>